<dbReference type="Pfam" id="PF10704">
    <property type="entry name" value="DUF2508"/>
    <property type="match status" value="1"/>
</dbReference>
<comment type="caution">
    <text evidence="1">The sequence shown here is derived from an EMBL/GenBank/DDBJ whole genome shotgun (WGS) entry which is preliminary data.</text>
</comment>
<evidence type="ECO:0000313" key="2">
    <source>
        <dbReference type="Proteomes" id="UP000823921"/>
    </source>
</evidence>
<evidence type="ECO:0000313" key="1">
    <source>
        <dbReference type="EMBL" id="HJB79595.1"/>
    </source>
</evidence>
<reference evidence="1" key="2">
    <citation type="submission" date="2021-04" db="EMBL/GenBank/DDBJ databases">
        <authorList>
            <person name="Gilroy R."/>
        </authorList>
    </citation>
    <scope>NUCLEOTIDE SEQUENCE</scope>
    <source>
        <strain evidence="1">CHK192-8294</strain>
    </source>
</reference>
<dbReference type="EMBL" id="DWXO01000017">
    <property type="protein sequence ID" value="HJB79595.1"/>
    <property type="molecule type" value="Genomic_DNA"/>
</dbReference>
<sequence length="84" mass="9682">MPEAAKRFTLRRRESEREGTRRVLLEGLSQTRALIAQAYQGFNDACDPDLIESYVFEINALQSRYTYLLRQVKELEGGQTVRTG</sequence>
<dbReference type="Proteomes" id="UP000823921">
    <property type="component" value="Unassembled WGS sequence"/>
</dbReference>
<protein>
    <submittedName>
        <fullName evidence="1">YaaL family protein</fullName>
    </submittedName>
</protein>
<reference evidence="1" key="1">
    <citation type="journal article" date="2021" name="PeerJ">
        <title>Extensive microbial diversity within the chicken gut microbiome revealed by metagenomics and culture.</title>
        <authorList>
            <person name="Gilroy R."/>
            <person name="Ravi A."/>
            <person name="Getino M."/>
            <person name="Pursley I."/>
            <person name="Horton D.L."/>
            <person name="Alikhan N.F."/>
            <person name="Baker D."/>
            <person name="Gharbi K."/>
            <person name="Hall N."/>
            <person name="Watson M."/>
            <person name="Adriaenssens E.M."/>
            <person name="Foster-Nyarko E."/>
            <person name="Jarju S."/>
            <person name="Secka A."/>
            <person name="Antonio M."/>
            <person name="Oren A."/>
            <person name="Chaudhuri R.R."/>
            <person name="La Ragione R."/>
            <person name="Hildebrand F."/>
            <person name="Pallen M.J."/>
        </authorList>
    </citation>
    <scope>NUCLEOTIDE SEQUENCE</scope>
    <source>
        <strain evidence="1">CHK192-8294</strain>
    </source>
</reference>
<dbReference type="InterPro" id="IPR019644">
    <property type="entry name" value="DUF2508"/>
</dbReference>
<accession>A0A9D2SAY2</accession>
<dbReference type="AlphaFoldDB" id="A0A9D2SAY2"/>
<organism evidence="1 2">
    <name type="scientific">Candidatus Flavonifractor intestinigallinarum</name>
    <dbReference type="NCBI Taxonomy" id="2838586"/>
    <lineage>
        <taxon>Bacteria</taxon>
        <taxon>Bacillati</taxon>
        <taxon>Bacillota</taxon>
        <taxon>Clostridia</taxon>
        <taxon>Eubacteriales</taxon>
        <taxon>Oscillospiraceae</taxon>
        <taxon>Flavonifractor</taxon>
    </lineage>
</organism>
<gene>
    <name evidence="1" type="ORF">H9712_01280</name>
</gene>
<proteinExistence type="predicted"/>
<name>A0A9D2SAY2_9FIRM</name>